<dbReference type="Gene3D" id="3.90.640.20">
    <property type="entry name" value="Heat-shock cognate protein, ATPase"/>
    <property type="match status" value="1"/>
</dbReference>
<dbReference type="InterPro" id="IPR021729">
    <property type="entry name" value="DUF3298"/>
</dbReference>
<proteinExistence type="predicted"/>
<dbReference type="AlphaFoldDB" id="A0A3R9PAD8"/>
<dbReference type="Pfam" id="PF11738">
    <property type="entry name" value="DUF3298"/>
    <property type="match status" value="1"/>
</dbReference>
<dbReference type="Proteomes" id="UP000273500">
    <property type="component" value="Unassembled WGS sequence"/>
</dbReference>
<evidence type="ECO:0000313" key="2">
    <source>
        <dbReference type="EMBL" id="RSK47760.1"/>
    </source>
</evidence>
<dbReference type="EMBL" id="RWIT01000007">
    <property type="protein sequence ID" value="RSK47760.1"/>
    <property type="molecule type" value="Genomic_DNA"/>
</dbReference>
<sequence>MLHAFERLAKFCVLWSMSFLSTVPAGRLLRAWSAPVAAGMLLAACNSGTDSSAGKTTAPDAAATSAAAAPVVADTPPWYHQYRGVLPGSSDSITVHLQHLGETPGETTLGRLAGFYTAADGHPYQLAGDQPTGTDSLNLRDISREQATGTSDGTEWLLKKKGTSLVGTLNGKPLQLRLVRNPTGVQFSARSFSEDVLPRPDHPEDSIAAHLSMYALVPTAGPSQEKLAANIVRGLRGDTLETKPAPSLDALWKEQLAYFTKEYRKEVAPLMADMAKDTSDYRPRASLAYEQEANSYVLWNDGNLLSIGYFGYDYSGGAHGLYGTYVRSYDTRTGRALRFDDIFRAGTKPQLESILGRYARPALGLKDSEPLKSALFQNTLPATRNVYLTSGGAVFVYLPYEVASYAQGEISVFVPYSALQPILKPGLPISGGTVASR</sequence>
<protein>
    <submittedName>
        <fullName evidence="2">DUF3298/DUF4163 domain-containing protein</fullName>
    </submittedName>
</protein>
<evidence type="ECO:0000313" key="3">
    <source>
        <dbReference type="Proteomes" id="UP000273500"/>
    </source>
</evidence>
<comment type="caution">
    <text evidence="2">The sequence shown here is derived from an EMBL/GenBank/DDBJ whole genome shotgun (WGS) entry which is preliminary data.</text>
</comment>
<name>A0A3R9PAD8_9BACT</name>
<keyword evidence="3" id="KW-1185">Reference proteome</keyword>
<evidence type="ECO:0000259" key="1">
    <source>
        <dbReference type="Pfam" id="PF11738"/>
    </source>
</evidence>
<accession>A0A3R9PAD8</accession>
<dbReference type="Gene3D" id="3.30.565.40">
    <property type="entry name" value="Fervidobacterium nodosum Rt17-B1 like"/>
    <property type="match status" value="1"/>
</dbReference>
<gene>
    <name evidence="2" type="ORF">EI291_14270</name>
</gene>
<dbReference type="OrthoDB" id="594879at2"/>
<dbReference type="InterPro" id="IPR037126">
    <property type="entry name" value="PdaC/RsiV-like_sf"/>
</dbReference>
<reference evidence="2 3" key="1">
    <citation type="submission" date="2018-12" db="EMBL/GenBank/DDBJ databases">
        <authorList>
            <person name="Feng G."/>
            <person name="Zhu H."/>
        </authorList>
    </citation>
    <scope>NUCLEOTIDE SEQUENCE [LARGE SCALE GENOMIC DNA]</scope>
    <source>
        <strain evidence="2 3">KCTC 12533</strain>
    </source>
</reference>
<feature type="domain" description="DUF3298" evidence="1">
    <location>
        <begin position="340"/>
        <end position="417"/>
    </location>
</feature>
<organism evidence="2 3">
    <name type="scientific">Hymenobacter rigui</name>
    <dbReference type="NCBI Taxonomy" id="334424"/>
    <lineage>
        <taxon>Bacteria</taxon>
        <taxon>Pseudomonadati</taxon>
        <taxon>Bacteroidota</taxon>
        <taxon>Cytophagia</taxon>
        <taxon>Cytophagales</taxon>
        <taxon>Hymenobacteraceae</taxon>
        <taxon>Hymenobacter</taxon>
    </lineage>
</organism>